<keyword evidence="4" id="KW-0378">Hydrolase</keyword>
<dbReference type="PANTHER" id="PTHR43731">
    <property type="entry name" value="RHOMBOID PROTEASE"/>
    <property type="match status" value="1"/>
</dbReference>
<name>A0ABP7K6E8_9RHOB</name>
<feature type="transmembrane region" description="Helical" evidence="7">
    <location>
        <begin position="44"/>
        <end position="67"/>
    </location>
</feature>
<accession>A0ABP7K6E8</accession>
<evidence type="ECO:0000256" key="2">
    <source>
        <dbReference type="ARBA" id="ARBA00009045"/>
    </source>
</evidence>
<evidence type="ECO:0000256" key="3">
    <source>
        <dbReference type="ARBA" id="ARBA00022692"/>
    </source>
</evidence>
<evidence type="ECO:0000256" key="7">
    <source>
        <dbReference type="SAM" id="Phobius"/>
    </source>
</evidence>
<evidence type="ECO:0000256" key="4">
    <source>
        <dbReference type="ARBA" id="ARBA00022801"/>
    </source>
</evidence>
<comment type="similarity">
    <text evidence="2">Belongs to the peptidase S54 family.</text>
</comment>
<dbReference type="InterPro" id="IPR022764">
    <property type="entry name" value="Peptidase_S54_rhomboid_dom"/>
</dbReference>
<evidence type="ECO:0000313" key="9">
    <source>
        <dbReference type="EMBL" id="GAA3866654.1"/>
    </source>
</evidence>
<evidence type="ECO:0000313" key="10">
    <source>
        <dbReference type="Proteomes" id="UP001399917"/>
    </source>
</evidence>
<feature type="transmembrane region" description="Helical" evidence="7">
    <location>
        <begin position="133"/>
        <end position="154"/>
    </location>
</feature>
<dbReference type="Proteomes" id="UP001399917">
    <property type="component" value="Unassembled WGS sequence"/>
</dbReference>
<dbReference type="Gene3D" id="1.20.1540.10">
    <property type="entry name" value="Rhomboid-like"/>
    <property type="match status" value="1"/>
</dbReference>
<evidence type="ECO:0000256" key="5">
    <source>
        <dbReference type="ARBA" id="ARBA00022989"/>
    </source>
</evidence>
<comment type="subcellular location">
    <subcellularLocation>
        <location evidence="1">Membrane</location>
        <topology evidence="1">Multi-pass membrane protein</topology>
    </subcellularLocation>
</comment>
<dbReference type="InterPro" id="IPR050925">
    <property type="entry name" value="Rhomboid_protease_S54"/>
</dbReference>
<keyword evidence="5 7" id="KW-1133">Transmembrane helix</keyword>
<keyword evidence="10" id="KW-1185">Reference proteome</keyword>
<keyword evidence="6 7" id="KW-0472">Membrane</keyword>
<dbReference type="EMBL" id="BAABDF010000007">
    <property type="protein sequence ID" value="GAA3866654.1"/>
    <property type="molecule type" value="Genomic_DNA"/>
</dbReference>
<dbReference type="SUPFAM" id="SSF144091">
    <property type="entry name" value="Rhomboid-like"/>
    <property type="match status" value="1"/>
</dbReference>
<evidence type="ECO:0000256" key="6">
    <source>
        <dbReference type="ARBA" id="ARBA00023136"/>
    </source>
</evidence>
<dbReference type="PANTHER" id="PTHR43731:SF14">
    <property type="entry name" value="PRESENILIN-ASSOCIATED RHOMBOID-LIKE PROTEIN, MITOCHONDRIAL"/>
    <property type="match status" value="1"/>
</dbReference>
<feature type="transmembrane region" description="Helical" evidence="7">
    <location>
        <begin position="104"/>
        <end position="121"/>
    </location>
</feature>
<reference evidence="10" key="1">
    <citation type="journal article" date="2019" name="Int. J. Syst. Evol. Microbiol.">
        <title>The Global Catalogue of Microorganisms (GCM) 10K type strain sequencing project: providing services to taxonomists for standard genome sequencing and annotation.</title>
        <authorList>
            <consortium name="The Broad Institute Genomics Platform"/>
            <consortium name="The Broad Institute Genome Sequencing Center for Infectious Disease"/>
            <person name="Wu L."/>
            <person name="Ma J."/>
        </authorList>
    </citation>
    <scope>NUCLEOTIDE SEQUENCE [LARGE SCALE GENOMIC DNA]</scope>
    <source>
        <strain evidence="10">JCM 17190</strain>
    </source>
</reference>
<dbReference type="Pfam" id="PF01694">
    <property type="entry name" value="Rhomboid"/>
    <property type="match status" value="1"/>
</dbReference>
<evidence type="ECO:0000256" key="1">
    <source>
        <dbReference type="ARBA" id="ARBA00004141"/>
    </source>
</evidence>
<evidence type="ECO:0000259" key="8">
    <source>
        <dbReference type="Pfam" id="PF01694"/>
    </source>
</evidence>
<sequence length="191" mass="20974">MAADWGFIPISRMRLLAYEFAGFWPGLLGSWAPNYGLQPILMFFTYGFLHGGPGHLIVNMLTLWSLGRVVIERVGERPFAIIYGLSILGGAIGFGLLAPSLRPMVGASGALFGLIGALLAWEFSGRERSRLGWLPVAQTVLALVLFNILLWWVMRNHLAWETHLGGFIAGWLVGQVVKPAPKITPKDDTSE</sequence>
<protein>
    <recommendedName>
        <fullName evidence="8">Peptidase S54 rhomboid domain-containing protein</fullName>
    </recommendedName>
</protein>
<organism evidence="9 10">
    <name type="scientific">Celeribacter arenosi</name>
    <dbReference type="NCBI Taxonomy" id="792649"/>
    <lineage>
        <taxon>Bacteria</taxon>
        <taxon>Pseudomonadati</taxon>
        <taxon>Pseudomonadota</taxon>
        <taxon>Alphaproteobacteria</taxon>
        <taxon>Rhodobacterales</taxon>
        <taxon>Roseobacteraceae</taxon>
        <taxon>Celeribacter</taxon>
    </lineage>
</organism>
<proteinExistence type="inferred from homology"/>
<feature type="transmembrane region" description="Helical" evidence="7">
    <location>
        <begin position="79"/>
        <end position="98"/>
    </location>
</feature>
<gene>
    <name evidence="9" type="ORF">GCM10022404_16000</name>
</gene>
<feature type="transmembrane region" description="Helical" evidence="7">
    <location>
        <begin position="15"/>
        <end position="32"/>
    </location>
</feature>
<comment type="caution">
    <text evidence="9">The sequence shown here is derived from an EMBL/GenBank/DDBJ whole genome shotgun (WGS) entry which is preliminary data.</text>
</comment>
<keyword evidence="3 7" id="KW-0812">Transmembrane</keyword>
<dbReference type="InterPro" id="IPR035952">
    <property type="entry name" value="Rhomboid-like_sf"/>
</dbReference>
<feature type="domain" description="Peptidase S54 rhomboid" evidence="8">
    <location>
        <begin position="42"/>
        <end position="177"/>
    </location>
</feature>